<evidence type="ECO:0000313" key="2">
    <source>
        <dbReference type="Proteomes" id="UP000037035"/>
    </source>
</evidence>
<keyword evidence="2" id="KW-1185">Reference proteome</keyword>
<feature type="non-terminal residue" evidence="1">
    <location>
        <position position="172"/>
    </location>
</feature>
<dbReference type="VEuPathDB" id="FungiDB:VP01_7452g1"/>
<proteinExistence type="predicted"/>
<protein>
    <submittedName>
        <fullName evidence="1">Uncharacterized protein</fullName>
    </submittedName>
</protein>
<dbReference type="AlphaFoldDB" id="A0A0L6UCE1"/>
<name>A0A0L6UCE1_9BASI</name>
<organism evidence="1 2">
    <name type="scientific">Puccinia sorghi</name>
    <dbReference type="NCBI Taxonomy" id="27349"/>
    <lineage>
        <taxon>Eukaryota</taxon>
        <taxon>Fungi</taxon>
        <taxon>Dikarya</taxon>
        <taxon>Basidiomycota</taxon>
        <taxon>Pucciniomycotina</taxon>
        <taxon>Pucciniomycetes</taxon>
        <taxon>Pucciniales</taxon>
        <taxon>Pucciniaceae</taxon>
        <taxon>Puccinia</taxon>
    </lineage>
</organism>
<feature type="non-terminal residue" evidence="1">
    <location>
        <position position="1"/>
    </location>
</feature>
<accession>A0A0L6UCE1</accession>
<comment type="caution">
    <text evidence="1">The sequence shown here is derived from an EMBL/GenBank/DDBJ whole genome shotgun (WGS) entry which is preliminary data.</text>
</comment>
<sequence length="172" mass="20182">TFRIEFETFDRMLYDFLFEDDNLFHTLEEHSSNASKSSSSQGKNTLNHGEINQYSQIRKRVQAIIQIFNTSEDEQMETAAFFVLDFIQSNYGLEILDIQKGELNQEKMSSMSSKFQLFSELENITWYIDNQIPSHLTLEDQIKSMGGEAVMIDKYYRLLKKKIQHTLSHDKS</sequence>
<gene>
    <name evidence="1" type="ORF">VP01_7452g1</name>
</gene>
<reference evidence="1 2" key="1">
    <citation type="submission" date="2015-08" db="EMBL/GenBank/DDBJ databases">
        <title>Next Generation Sequencing and Analysis of the Genome of Puccinia sorghi L Schw, the Causal Agent of Maize Common Rust.</title>
        <authorList>
            <person name="Rochi L."/>
            <person name="Burguener G."/>
            <person name="Darino M."/>
            <person name="Turjanski A."/>
            <person name="Kreff E."/>
            <person name="Dieguez M.J."/>
            <person name="Sacco F."/>
        </authorList>
    </citation>
    <scope>NUCLEOTIDE SEQUENCE [LARGE SCALE GENOMIC DNA]</scope>
    <source>
        <strain evidence="1 2">RO10H11247</strain>
    </source>
</reference>
<evidence type="ECO:0000313" key="1">
    <source>
        <dbReference type="EMBL" id="KNZ46234.1"/>
    </source>
</evidence>
<dbReference type="Proteomes" id="UP000037035">
    <property type="component" value="Unassembled WGS sequence"/>
</dbReference>
<dbReference type="OrthoDB" id="10680236at2759"/>
<dbReference type="EMBL" id="LAVV01012886">
    <property type="protein sequence ID" value="KNZ46234.1"/>
    <property type="molecule type" value="Genomic_DNA"/>
</dbReference>